<feature type="compositionally biased region" description="Basic and acidic residues" evidence="1">
    <location>
        <begin position="360"/>
        <end position="373"/>
    </location>
</feature>
<feature type="region of interest" description="Disordered" evidence="1">
    <location>
        <begin position="305"/>
        <end position="373"/>
    </location>
</feature>
<dbReference type="EMBL" id="CAJFDH010000001">
    <property type="protein sequence ID" value="CAD5205856.1"/>
    <property type="molecule type" value="Genomic_DNA"/>
</dbReference>
<keyword evidence="3" id="KW-1185">Reference proteome</keyword>
<reference evidence="2" key="1">
    <citation type="submission" date="2020-09" db="EMBL/GenBank/DDBJ databases">
        <authorList>
            <person name="Kikuchi T."/>
        </authorList>
    </citation>
    <scope>NUCLEOTIDE SEQUENCE</scope>
    <source>
        <strain evidence="2">SH1</strain>
    </source>
</reference>
<accession>A0A811JRQ6</accession>
<dbReference type="EMBL" id="CAJFCW020000001">
    <property type="protein sequence ID" value="CAG9079565.1"/>
    <property type="molecule type" value="Genomic_DNA"/>
</dbReference>
<organism evidence="2 3">
    <name type="scientific">Bursaphelenchus okinawaensis</name>
    <dbReference type="NCBI Taxonomy" id="465554"/>
    <lineage>
        <taxon>Eukaryota</taxon>
        <taxon>Metazoa</taxon>
        <taxon>Ecdysozoa</taxon>
        <taxon>Nematoda</taxon>
        <taxon>Chromadorea</taxon>
        <taxon>Rhabditida</taxon>
        <taxon>Tylenchina</taxon>
        <taxon>Tylenchomorpha</taxon>
        <taxon>Aphelenchoidea</taxon>
        <taxon>Aphelenchoididae</taxon>
        <taxon>Bursaphelenchus</taxon>
    </lineage>
</organism>
<feature type="region of interest" description="Disordered" evidence="1">
    <location>
        <begin position="928"/>
        <end position="977"/>
    </location>
</feature>
<proteinExistence type="predicted"/>
<feature type="region of interest" description="Disordered" evidence="1">
    <location>
        <begin position="503"/>
        <end position="600"/>
    </location>
</feature>
<dbReference type="Proteomes" id="UP000783686">
    <property type="component" value="Unassembled WGS sequence"/>
</dbReference>
<comment type="caution">
    <text evidence="2">The sequence shown here is derived from an EMBL/GenBank/DDBJ whole genome shotgun (WGS) entry which is preliminary data.</text>
</comment>
<feature type="compositionally biased region" description="Low complexity" evidence="1">
    <location>
        <begin position="421"/>
        <end position="441"/>
    </location>
</feature>
<gene>
    <name evidence="2" type="ORF">BOKJ2_LOCUS540</name>
</gene>
<name>A0A811JRQ6_9BILA</name>
<sequence>MPVTETGRILFCDICFTIISIPPFAHRNSNAAGCKKGKLLFGSESVLHVGVGCVRLALMDKPNTSRLSSRIRLYHKPHTNITSVTHKSSSISSKHRLSFLLLNTLSPTLLTSSIICISFLSLVPTVSSDVYTGYNAANKYQHRAGDNNAPVILPNYYHAPNDKENRPHDFWAENVPKPHFHGGRPIDLKLHQHVGVDESDFPQPNAFVTDRPGTGMNINHSPCSSLPKSSSNDQIDQLDDGVEVRQHAYNPDCDSFDQVQVTPSPFKVEYDPKVVPSISTKLPYPQPGDLLYQKPFPKPQSIVLDSGDSKGLDSGYSGYGKTNSESVPKERLTSGSTVNKKLDSELYGYSDSDSTVSKGKFYDSESEAQKVTDRPFETTLWSSKESNWPIDTNSNYDYDGNSIVAKPIDQPNNSEAKKNENSNSNASNIQNSNENSSTSEVNMSEIDCLSYHNIDHPACNTVTQRPKIQHVVSKFTKVPFKLSTSGSFITHPTTLEFIWNHTTNRPKSGRYESPNSSNNLYDHKVHHDDSNNSNDNTSYGNDSPNSSNYGSNSNIPSSYHSNSNSHHDESNSNNYGSKNSEFPYDVNSSTYTTKRPVYPPGAIPPEDTVTLAYGSHKNIKTKKIHRYYNDGHTTRSGGSYVTQDDSEEAPFTATQDLYTRTTPVYGNNYGEYTTALPRVVLPEVPSYSVPEVPAYSLPEVPKVVQPELYHNDNNNPYISNQTYEDHSPEQYTVERFTVTKPIIESGYEFNGEEKSKYDSYPKVEVTDESYHGGTVKSTPSTASTERAPYVPPVTVTPSYNPYDAPEAPPKHTAHPPGQQPPYETPVTVTPKYIPTTTYNYPTSTATPYTLSTTSTTAYEASTANPYDIVPSTVNPYNVRPSTVNPYNVTPSTANPYDIVTSTVNPYDLLPEIPTATVDYNNRFKTVIPQRNAYPPGQEPPYEEDRKSNWRDGYDYEKGFKHPHPTPPTTPPRYDASSSYSNVVVPTTTQKAYSIPQDFPTPYQQLEVTASTKGYESSESYEAESILALSPTPFSVTPTTTDYTVYTTVAPRVVTVTARPVSSTVGVSKTAPSSVAYQVEEEPFTPPLPSTVSPSITPFTVTDDLLESYAKTGFAGAHGADDYDSQETTGIDYTTPASSQFTPTVYSTVSISLKHTRNYADNDADIPVKAKVAGGHGQQKPCCSCCQNVRPQASFVNQITVPRTSYVQTNRLSLLPVNDAYPVPVTNTPAQSASPWFAPGGGPFPWAVGSQGCGGPCNGNPQPCCGPTAPKPCCPNVPNCCQTPCCPKISLPCCPQQSLCCDQGSGCGQCRSKAALRLRTKRTLCLPCNGRKKRDIFDELVHTRQKRLGCQYCSRKKRQTCQTCTSFQQSIFGRVRNSMSSCTQCPTVAHRKKREAEIQQYYTSLRQHDGGIANGKLGSNIVGSTISRQSRQTYSEQCDASCCDYSKCPSSNPSYNVVLAT</sequence>
<dbReference type="OrthoDB" id="5853700at2759"/>
<dbReference type="Proteomes" id="UP000614601">
    <property type="component" value="Unassembled WGS sequence"/>
</dbReference>
<feature type="region of interest" description="Disordered" evidence="1">
    <location>
        <begin position="768"/>
        <end position="824"/>
    </location>
</feature>
<protein>
    <submittedName>
        <fullName evidence="2">Uncharacterized protein</fullName>
    </submittedName>
</protein>
<feature type="compositionally biased region" description="Polar residues" evidence="1">
    <location>
        <begin position="575"/>
        <end position="593"/>
    </location>
</feature>
<evidence type="ECO:0000313" key="3">
    <source>
        <dbReference type="Proteomes" id="UP000614601"/>
    </source>
</evidence>
<feature type="compositionally biased region" description="Polar residues" evidence="1">
    <location>
        <begin position="775"/>
        <end position="784"/>
    </location>
</feature>
<evidence type="ECO:0000256" key="1">
    <source>
        <dbReference type="SAM" id="MobiDB-lite"/>
    </source>
</evidence>
<feature type="compositionally biased region" description="Low complexity" evidence="1">
    <location>
        <begin position="531"/>
        <end position="564"/>
    </location>
</feature>
<feature type="compositionally biased region" description="Low complexity" evidence="1">
    <location>
        <begin position="792"/>
        <end position="802"/>
    </location>
</feature>
<feature type="compositionally biased region" description="Basic and acidic residues" evidence="1">
    <location>
        <begin position="521"/>
        <end position="530"/>
    </location>
</feature>
<feature type="region of interest" description="Disordered" evidence="1">
    <location>
        <begin position="401"/>
        <end position="441"/>
    </location>
</feature>
<feature type="compositionally biased region" description="Basic and acidic residues" evidence="1">
    <location>
        <begin position="942"/>
        <end position="959"/>
    </location>
</feature>
<evidence type="ECO:0000313" key="2">
    <source>
        <dbReference type="EMBL" id="CAD5205856.1"/>
    </source>
</evidence>